<keyword evidence="1" id="KW-0862">Zinc</keyword>
<accession>A0A1J4N970</accession>
<dbReference type="InterPro" id="IPR049245">
    <property type="entry name" value="DUF6880"/>
</dbReference>
<keyword evidence="1" id="KW-0863">Zinc-finger</keyword>
<dbReference type="InterPro" id="IPR007527">
    <property type="entry name" value="Znf_SWIM"/>
</dbReference>
<dbReference type="STRING" id="1844.UG56_004845"/>
<protein>
    <recommendedName>
        <fullName evidence="2">SWIM-type domain-containing protein</fullName>
    </recommendedName>
</protein>
<dbReference type="AlphaFoldDB" id="A0A1J4N970"/>
<reference evidence="3" key="1">
    <citation type="submission" date="2016-10" db="EMBL/GenBank/DDBJ databases">
        <title>Draft Genome Sequence of Nocardioides luteus Strain BAFB, an Alkane-Degrading Bacterium Isolated from JP-7 Polluted Soil.</title>
        <authorList>
            <person name="Brown L."/>
            <person name="Ruiz O.N."/>
            <person name="Gunasekera T."/>
        </authorList>
    </citation>
    <scope>NUCLEOTIDE SEQUENCE [LARGE SCALE GENOMIC DNA]</scope>
    <source>
        <strain evidence="3">BAFB</strain>
    </source>
</reference>
<dbReference type="Proteomes" id="UP000033772">
    <property type="component" value="Unassembled WGS sequence"/>
</dbReference>
<proteinExistence type="predicted"/>
<feature type="domain" description="SWIM-type" evidence="2">
    <location>
        <begin position="59"/>
        <end position="96"/>
    </location>
</feature>
<evidence type="ECO:0000259" key="2">
    <source>
        <dbReference type="PROSITE" id="PS50966"/>
    </source>
</evidence>
<dbReference type="PROSITE" id="PS50966">
    <property type="entry name" value="ZF_SWIM"/>
    <property type="match status" value="1"/>
</dbReference>
<evidence type="ECO:0000313" key="3">
    <source>
        <dbReference type="EMBL" id="OIJ28030.1"/>
    </source>
</evidence>
<dbReference type="OrthoDB" id="3677745at2"/>
<keyword evidence="4" id="KW-1185">Reference proteome</keyword>
<dbReference type="Pfam" id="PF21810">
    <property type="entry name" value="DUF6880"/>
    <property type="match status" value="1"/>
</dbReference>
<evidence type="ECO:0000313" key="4">
    <source>
        <dbReference type="Proteomes" id="UP000033772"/>
    </source>
</evidence>
<dbReference type="Pfam" id="PF04434">
    <property type="entry name" value="SWIM"/>
    <property type="match status" value="1"/>
</dbReference>
<comment type="caution">
    <text evidence="3">The sequence shown here is derived from an EMBL/GenBank/DDBJ whole genome shotgun (WGS) entry which is preliminary data.</text>
</comment>
<dbReference type="GO" id="GO:0008270">
    <property type="term" value="F:zinc ion binding"/>
    <property type="evidence" value="ECO:0007669"/>
    <property type="project" value="UniProtKB-KW"/>
</dbReference>
<dbReference type="RefSeq" id="WP_045546857.1">
    <property type="nucleotide sequence ID" value="NZ_JZDQ02000005.1"/>
</dbReference>
<name>A0A1J4N970_9ACTN</name>
<keyword evidence="1" id="KW-0479">Metal-binding</keyword>
<evidence type="ECO:0000256" key="1">
    <source>
        <dbReference type="PROSITE-ProRule" id="PRU00325"/>
    </source>
</evidence>
<sequence length="570" mass="63549">MLEEPGRTFQRTFARRELQSLSTGRTFERGRSYALDGHVRRLQVTDHEVTATVDGTAAYQVRLSAQHGDAEWSCTCPVGLDDEFCKHVVALGLVATGEIVPDVTDDVTEVADEVDLAGYLTGLDHQALVDLVLERAAADGLFGARLRAAAASTSGARPDLTSYRQALAAAFDTDGYVSYREAYDYTAGITSMLHELQTLLDEGHAADVMTLSEYAAQLAQDSLGYIDDSDGGMSIVAEQISDLHRSACVDAQPDPVALARSLYRLERNGDDLEVFYGAVETYTEILGDAGLDEYRQLARSEWEHVPALGPGDDRTWSSDRFRLTRIMVSLAELSDDVDEVVNVLARDQSTAYQFVRIAQVLLQADRRDEALEWALKGLSLHGYHDYRLVEIAAEEHHRLGRASQAVELVWQAFEETPGVQTYGRLKEHAERAGTWPVRHEQALAHLRRQSSSQRDRSNLVAVLLVDGAVEDAWTEATLGGCRRDQLLELARLREDDHPDDAIPVWREEVTREINAMNNSSYANAVATIERISRLLRTAGREEEFAAYVSDLATQHRRKRNLMKLFAERGW</sequence>
<dbReference type="EMBL" id="JZDQ02000005">
    <property type="protein sequence ID" value="OIJ28030.1"/>
    <property type="molecule type" value="Genomic_DNA"/>
</dbReference>
<gene>
    <name evidence="3" type="ORF">UG56_004845</name>
</gene>
<organism evidence="3 4">
    <name type="scientific">Nocardioides luteus</name>
    <dbReference type="NCBI Taxonomy" id="1844"/>
    <lineage>
        <taxon>Bacteria</taxon>
        <taxon>Bacillati</taxon>
        <taxon>Actinomycetota</taxon>
        <taxon>Actinomycetes</taxon>
        <taxon>Propionibacteriales</taxon>
        <taxon>Nocardioidaceae</taxon>
        <taxon>Nocardioides</taxon>
    </lineage>
</organism>